<keyword evidence="5" id="KW-0597">Phosphoprotein</keyword>
<feature type="region of interest" description="Disordered" evidence="12">
    <location>
        <begin position="1"/>
        <end position="55"/>
    </location>
</feature>
<dbReference type="PANTHER" id="PTHR22967:SF57">
    <property type="entry name" value="AUXILIN, ISOFORM A-RELATED"/>
    <property type="match status" value="1"/>
</dbReference>
<dbReference type="GO" id="GO:0004674">
    <property type="term" value="F:protein serine/threonine kinase activity"/>
    <property type="evidence" value="ECO:0007669"/>
    <property type="project" value="UniProtKB-KW"/>
</dbReference>
<dbReference type="Gene3D" id="1.10.510.10">
    <property type="entry name" value="Transferase(Phosphotransferase) domain 1"/>
    <property type="match status" value="1"/>
</dbReference>
<protein>
    <recommendedName>
        <fullName evidence="2">non-specific serine/threonine protein kinase</fullName>
        <ecNumber evidence="2">2.7.11.1</ecNumber>
    </recommendedName>
</protein>
<dbReference type="Proteomes" id="UP001303889">
    <property type="component" value="Unassembled WGS sequence"/>
</dbReference>
<evidence type="ECO:0000313" key="15">
    <source>
        <dbReference type="Proteomes" id="UP001303889"/>
    </source>
</evidence>
<gene>
    <name evidence="14" type="ORF">C8A05DRAFT_34303</name>
</gene>
<dbReference type="FunFam" id="1.10.510.10:FF:000441">
    <property type="entry name" value="Serine/threonine protein kinase"/>
    <property type="match status" value="1"/>
</dbReference>
<feature type="compositionally biased region" description="Low complexity" evidence="12">
    <location>
        <begin position="695"/>
        <end position="704"/>
    </location>
</feature>
<dbReference type="GO" id="GO:0007015">
    <property type="term" value="P:actin filament organization"/>
    <property type="evidence" value="ECO:0007669"/>
    <property type="project" value="TreeGrafter"/>
</dbReference>
<keyword evidence="15" id="KW-1185">Reference proteome</keyword>
<evidence type="ECO:0000256" key="4">
    <source>
        <dbReference type="ARBA" id="ARBA00022527"/>
    </source>
</evidence>
<feature type="compositionally biased region" description="Gly residues" evidence="12">
    <location>
        <begin position="1021"/>
        <end position="1030"/>
    </location>
</feature>
<dbReference type="InterPro" id="IPR008271">
    <property type="entry name" value="Ser/Thr_kinase_AS"/>
</dbReference>
<reference evidence="14" key="2">
    <citation type="submission" date="2023-05" db="EMBL/GenBank/DDBJ databases">
        <authorList>
            <consortium name="Lawrence Berkeley National Laboratory"/>
            <person name="Steindorff A."/>
            <person name="Hensen N."/>
            <person name="Bonometti L."/>
            <person name="Westerberg I."/>
            <person name="Brannstrom I.O."/>
            <person name="Guillou S."/>
            <person name="Cros-Aarteil S."/>
            <person name="Calhoun S."/>
            <person name="Haridas S."/>
            <person name="Kuo A."/>
            <person name="Mondo S."/>
            <person name="Pangilinan J."/>
            <person name="Riley R."/>
            <person name="Labutti K."/>
            <person name="Andreopoulos B."/>
            <person name="Lipzen A."/>
            <person name="Chen C."/>
            <person name="Yanf M."/>
            <person name="Daum C."/>
            <person name="Ng V."/>
            <person name="Clum A."/>
            <person name="Ohm R."/>
            <person name="Martin F."/>
            <person name="Silar P."/>
            <person name="Natvig D."/>
            <person name="Lalanne C."/>
            <person name="Gautier V."/>
            <person name="Ament-Velasquez S.L."/>
            <person name="Kruys A."/>
            <person name="Hutchinson M.I."/>
            <person name="Powell A.J."/>
            <person name="Barry K."/>
            <person name="Miller A.N."/>
            <person name="Grigoriev I.V."/>
            <person name="Debuchy R."/>
            <person name="Gladieux P."/>
            <person name="Thoren M.H."/>
            <person name="Johannesson H."/>
        </authorList>
    </citation>
    <scope>NUCLEOTIDE SEQUENCE</scope>
    <source>
        <strain evidence="14">CBS 103.79</strain>
    </source>
</reference>
<keyword evidence="8" id="KW-0418">Kinase</keyword>
<evidence type="ECO:0000313" key="14">
    <source>
        <dbReference type="EMBL" id="KAK3902016.1"/>
    </source>
</evidence>
<keyword evidence="6" id="KW-0808">Transferase</keyword>
<evidence type="ECO:0000256" key="12">
    <source>
        <dbReference type="SAM" id="MobiDB-lite"/>
    </source>
</evidence>
<keyword evidence="4" id="KW-0723">Serine/threonine-protein kinase</keyword>
<comment type="subcellular location">
    <subcellularLocation>
        <location evidence="1">Cytoplasm</location>
    </subcellularLocation>
</comment>
<dbReference type="Pfam" id="PF00069">
    <property type="entry name" value="Pkinase"/>
    <property type="match status" value="1"/>
</dbReference>
<evidence type="ECO:0000256" key="2">
    <source>
        <dbReference type="ARBA" id="ARBA00012513"/>
    </source>
</evidence>
<organism evidence="14 15">
    <name type="scientific">Staphylotrichum tortipilum</name>
    <dbReference type="NCBI Taxonomy" id="2831512"/>
    <lineage>
        <taxon>Eukaryota</taxon>
        <taxon>Fungi</taxon>
        <taxon>Dikarya</taxon>
        <taxon>Ascomycota</taxon>
        <taxon>Pezizomycotina</taxon>
        <taxon>Sordariomycetes</taxon>
        <taxon>Sordariomycetidae</taxon>
        <taxon>Sordariales</taxon>
        <taxon>Chaetomiaceae</taxon>
        <taxon>Staphylotrichum</taxon>
    </lineage>
</organism>
<feature type="compositionally biased region" description="Basic and acidic residues" evidence="12">
    <location>
        <begin position="1"/>
        <end position="19"/>
    </location>
</feature>
<keyword evidence="7" id="KW-0547">Nucleotide-binding</keyword>
<feature type="compositionally biased region" description="Low complexity" evidence="12">
    <location>
        <begin position="502"/>
        <end position="514"/>
    </location>
</feature>
<evidence type="ECO:0000256" key="7">
    <source>
        <dbReference type="ARBA" id="ARBA00022741"/>
    </source>
</evidence>
<keyword evidence="9" id="KW-0067">ATP-binding</keyword>
<comment type="catalytic activity">
    <reaction evidence="11">
        <text>L-seryl-[protein] + ATP = O-phospho-L-seryl-[protein] + ADP + H(+)</text>
        <dbReference type="Rhea" id="RHEA:17989"/>
        <dbReference type="Rhea" id="RHEA-COMP:9863"/>
        <dbReference type="Rhea" id="RHEA-COMP:11604"/>
        <dbReference type="ChEBI" id="CHEBI:15378"/>
        <dbReference type="ChEBI" id="CHEBI:29999"/>
        <dbReference type="ChEBI" id="CHEBI:30616"/>
        <dbReference type="ChEBI" id="CHEBI:83421"/>
        <dbReference type="ChEBI" id="CHEBI:456216"/>
        <dbReference type="EC" id="2.7.11.1"/>
    </reaction>
</comment>
<feature type="compositionally biased region" description="Low complexity" evidence="12">
    <location>
        <begin position="1008"/>
        <end position="1020"/>
    </location>
</feature>
<feature type="region of interest" description="Disordered" evidence="12">
    <location>
        <begin position="350"/>
        <end position="453"/>
    </location>
</feature>
<dbReference type="GO" id="GO:0005524">
    <property type="term" value="F:ATP binding"/>
    <property type="evidence" value="ECO:0007669"/>
    <property type="project" value="UniProtKB-KW"/>
</dbReference>
<evidence type="ECO:0000256" key="1">
    <source>
        <dbReference type="ARBA" id="ARBA00004496"/>
    </source>
</evidence>
<keyword evidence="3" id="KW-0963">Cytoplasm</keyword>
<feature type="compositionally biased region" description="Basic and acidic residues" evidence="12">
    <location>
        <begin position="727"/>
        <end position="740"/>
    </location>
</feature>
<evidence type="ECO:0000256" key="5">
    <source>
        <dbReference type="ARBA" id="ARBA00022553"/>
    </source>
</evidence>
<feature type="compositionally biased region" description="Basic and acidic residues" evidence="12">
    <location>
        <begin position="822"/>
        <end position="856"/>
    </location>
</feature>
<feature type="compositionally biased region" description="Polar residues" evidence="12">
    <location>
        <begin position="635"/>
        <end position="648"/>
    </location>
</feature>
<dbReference type="SUPFAM" id="SSF56112">
    <property type="entry name" value="Protein kinase-like (PK-like)"/>
    <property type="match status" value="1"/>
</dbReference>
<feature type="compositionally biased region" description="Low complexity" evidence="12">
    <location>
        <begin position="778"/>
        <end position="793"/>
    </location>
</feature>
<evidence type="ECO:0000256" key="10">
    <source>
        <dbReference type="ARBA" id="ARBA00047899"/>
    </source>
</evidence>
<evidence type="ECO:0000256" key="11">
    <source>
        <dbReference type="ARBA" id="ARBA00048679"/>
    </source>
</evidence>
<dbReference type="PROSITE" id="PS50011">
    <property type="entry name" value="PROTEIN_KINASE_DOM"/>
    <property type="match status" value="1"/>
</dbReference>
<dbReference type="InterPro" id="IPR011009">
    <property type="entry name" value="Kinase-like_dom_sf"/>
</dbReference>
<feature type="compositionally biased region" description="Pro residues" evidence="12">
    <location>
        <begin position="39"/>
        <end position="51"/>
    </location>
</feature>
<evidence type="ECO:0000259" key="13">
    <source>
        <dbReference type="PROSITE" id="PS50011"/>
    </source>
</evidence>
<comment type="catalytic activity">
    <reaction evidence="10">
        <text>L-threonyl-[protein] + ATP = O-phospho-L-threonyl-[protein] + ADP + H(+)</text>
        <dbReference type="Rhea" id="RHEA:46608"/>
        <dbReference type="Rhea" id="RHEA-COMP:11060"/>
        <dbReference type="Rhea" id="RHEA-COMP:11605"/>
        <dbReference type="ChEBI" id="CHEBI:15378"/>
        <dbReference type="ChEBI" id="CHEBI:30013"/>
        <dbReference type="ChEBI" id="CHEBI:30616"/>
        <dbReference type="ChEBI" id="CHEBI:61977"/>
        <dbReference type="ChEBI" id="CHEBI:456216"/>
        <dbReference type="EC" id="2.7.11.1"/>
    </reaction>
</comment>
<feature type="region of interest" description="Disordered" evidence="12">
    <location>
        <begin position="930"/>
        <end position="1031"/>
    </location>
</feature>
<reference evidence="14" key="1">
    <citation type="journal article" date="2023" name="Mol. Phylogenet. Evol.">
        <title>Genome-scale phylogeny and comparative genomics of the fungal order Sordariales.</title>
        <authorList>
            <person name="Hensen N."/>
            <person name="Bonometti L."/>
            <person name="Westerberg I."/>
            <person name="Brannstrom I.O."/>
            <person name="Guillou S."/>
            <person name="Cros-Aarteil S."/>
            <person name="Calhoun S."/>
            <person name="Haridas S."/>
            <person name="Kuo A."/>
            <person name="Mondo S."/>
            <person name="Pangilinan J."/>
            <person name="Riley R."/>
            <person name="LaButti K."/>
            <person name="Andreopoulos B."/>
            <person name="Lipzen A."/>
            <person name="Chen C."/>
            <person name="Yan M."/>
            <person name="Daum C."/>
            <person name="Ng V."/>
            <person name="Clum A."/>
            <person name="Steindorff A."/>
            <person name="Ohm R.A."/>
            <person name="Martin F."/>
            <person name="Silar P."/>
            <person name="Natvig D.O."/>
            <person name="Lalanne C."/>
            <person name="Gautier V."/>
            <person name="Ament-Velasquez S.L."/>
            <person name="Kruys A."/>
            <person name="Hutchinson M.I."/>
            <person name="Powell A.J."/>
            <person name="Barry K."/>
            <person name="Miller A.N."/>
            <person name="Grigoriev I.V."/>
            <person name="Debuchy R."/>
            <person name="Gladieux P."/>
            <person name="Hiltunen Thoren M."/>
            <person name="Johannesson H."/>
        </authorList>
    </citation>
    <scope>NUCLEOTIDE SEQUENCE</scope>
    <source>
        <strain evidence="14">CBS 103.79</strain>
    </source>
</reference>
<dbReference type="Gene3D" id="3.40.50.1820">
    <property type="entry name" value="alpha/beta hydrolase"/>
    <property type="match status" value="1"/>
</dbReference>
<dbReference type="Pfam" id="PF08538">
    <property type="entry name" value="DUF1749"/>
    <property type="match status" value="1"/>
</dbReference>
<dbReference type="InterPro" id="IPR013744">
    <property type="entry name" value="SidJ"/>
</dbReference>
<dbReference type="GO" id="GO:0005737">
    <property type="term" value="C:cytoplasm"/>
    <property type="evidence" value="ECO:0007669"/>
    <property type="project" value="UniProtKB-SubCell"/>
</dbReference>
<dbReference type="InterPro" id="IPR000719">
    <property type="entry name" value="Prot_kinase_dom"/>
</dbReference>
<accession>A0AAN6RTY8</accession>
<feature type="domain" description="Protein kinase" evidence="13">
    <location>
        <begin position="70"/>
        <end position="353"/>
    </location>
</feature>
<dbReference type="InterPro" id="IPR029058">
    <property type="entry name" value="AB_hydrolase_fold"/>
</dbReference>
<evidence type="ECO:0000256" key="6">
    <source>
        <dbReference type="ARBA" id="ARBA00022679"/>
    </source>
</evidence>
<dbReference type="EMBL" id="MU855539">
    <property type="protein sequence ID" value="KAK3902016.1"/>
    <property type="molecule type" value="Genomic_DNA"/>
</dbReference>
<evidence type="ECO:0000256" key="3">
    <source>
        <dbReference type="ARBA" id="ARBA00022490"/>
    </source>
</evidence>
<proteinExistence type="predicted"/>
<dbReference type="PANTHER" id="PTHR22967">
    <property type="entry name" value="SERINE/THREONINE PROTEIN KINASE"/>
    <property type="match status" value="1"/>
</dbReference>
<feature type="region of interest" description="Disordered" evidence="12">
    <location>
        <begin position="496"/>
        <end position="761"/>
    </location>
</feature>
<feature type="compositionally biased region" description="Pro residues" evidence="12">
    <location>
        <begin position="414"/>
        <end position="425"/>
    </location>
</feature>
<dbReference type="SUPFAM" id="SSF53474">
    <property type="entry name" value="alpha/beta-Hydrolases"/>
    <property type="match status" value="1"/>
</dbReference>
<feature type="region of interest" description="Disordered" evidence="12">
    <location>
        <begin position="774"/>
        <end position="895"/>
    </location>
</feature>
<dbReference type="CDD" id="cd14037">
    <property type="entry name" value="STKc_NAK_like"/>
    <property type="match status" value="1"/>
</dbReference>
<dbReference type="GO" id="GO:0000147">
    <property type="term" value="P:actin cortical patch assembly"/>
    <property type="evidence" value="ECO:0007669"/>
    <property type="project" value="TreeGrafter"/>
</dbReference>
<dbReference type="EC" id="2.7.11.1" evidence="2"/>
<comment type="caution">
    <text evidence="14">The sequence shown here is derived from an EMBL/GenBank/DDBJ whole genome shotgun (WGS) entry which is preliminary data.</text>
</comment>
<feature type="compositionally biased region" description="Pro residues" evidence="12">
    <location>
        <begin position="530"/>
        <end position="540"/>
    </location>
</feature>
<feature type="compositionally biased region" description="Basic residues" evidence="12">
    <location>
        <begin position="741"/>
        <end position="751"/>
    </location>
</feature>
<evidence type="ECO:0000256" key="8">
    <source>
        <dbReference type="ARBA" id="ARBA00022777"/>
    </source>
</evidence>
<evidence type="ECO:0000256" key="9">
    <source>
        <dbReference type="ARBA" id="ARBA00022840"/>
    </source>
</evidence>
<dbReference type="PROSITE" id="PS00108">
    <property type="entry name" value="PROTEIN_KINASE_ST"/>
    <property type="match status" value="1"/>
</dbReference>
<sequence>MRAESIHDHTPPPHHDVPFHDLSSPPDSAPYGTAYAAPVPAPSPAQMPAPGAPAGTFSSGTKIQVGNHRVVIQKYLSEGGFAHVYLVRLPTPVNGTDQAVLKRVAVPDKESLRGMRIEVETMKRLKGHRAIVTYIDSHASELRGGGFEVFLLMEYCNGGGLIDFMNTRLQHRLTEPEILNIFADVAEGVACMHYLRPALLHRDLKVENVLITVVGSVKKFKLCDFGSAAAPRPAPTTPAECRLIDEDVQKHTTMQYRSPEMVDVYRKQPIDEKSDIWALGVLLYKLCYYTTPFEEQGQLAILNASYRFPSHPPFSDRLKGLIAWMLRESPQARPNVYQVLREACAMQGREPPVKDIYSGGKAQGDGPRRDKPLPDPQAGSSPMVGAVFSPQATPQQHTIPEVERMRRGRVPVSQPSPQPGRPSPSPGKVTSGDPFAALDAKSPPSGGDELSSRFPTLNQFALLHDKGQKFDFDSSQLSPQQPKDLSQRVAERLADEAFQVKPSPSVAPAQPAPRRSTDMIRANPAVMSPPVHPATAPPQPEVSRASAIISSTPELQALSPKISQTPPPRPLMVSIGTMTSPSLDQLPPSQLNRFPPSDRHRAASVPRSPVTRQDLSLLDNSGAPGVRVPSLPGVAQSQHLRYPSSSRPSLEGGRPSLEQLDSTRPMSRLAARPRPVSTHLESNLDFLREQESRSRSPALPSPRASMERMERSLPPSPVEDTSLESGSDFRRSREELDPKKKEKSSKHHLKRGSLSSLGAGTKNILAGKFGDAFKRFESSGSNSSSSSNNNNNNAPTAQPRTPSPLKDLERRELTPIPGSETADGRSDDGQTRDWEDMTPEMRREQEARMLAQEEARVAAAQAEYRQRVSQSQRGGNNGGGGPPLPPPKSIGGVSRVASIQNKVQSLIDESNRSAAGIGVARTALGYGPYSDAAHAATAPPPPVPEGKPVVPRKPAGDELGWDSGVGGYDGRRPMAPPKPMHLNKTLPSLTGGGSGSGRAPSPNYRGVSSPSLRGGLPVGSSSGGGGGGQGTEALLAVELPGGGGSALLKMTAGEKEDYISDFQKRFPSLGAIEMVERDLAAEETGGRSQGAHLPLHLYSPPPLPNLLVFLPGLGDGPNTIPYVRHLASFLRPHGYAVFEACLSSAFAAFGYASLEQDAREVADLVRYLRSCSHFGDGEGKGAGRVVLMGHSTGCQDCLRYAAQEGGTQKVDGLVLQGPVSDREAIGMGEDKGEVEAALGVARGMGMGEGRGEEVMRAEVMPSGWRGSPVTAARWVSLAGVGGDDDYFSSDLADDKLAEIWGGLEQPVLILPSEEDEWVPRGIDVMGLVRRWEGFCRPGIASAHSGLVPGANHRIDNTAGQQWLADRVARFLAEIEN</sequence>
<feature type="compositionally biased region" description="Polar residues" evidence="12">
    <location>
        <begin position="576"/>
        <end position="592"/>
    </location>
</feature>
<dbReference type="SMART" id="SM00220">
    <property type="entry name" value="S_TKc"/>
    <property type="match status" value="1"/>
</dbReference>
<name>A0AAN6RTY8_9PEZI</name>